<keyword evidence="3" id="KW-1185">Reference proteome</keyword>
<name>A0ABY6MIH2_9BACT</name>
<keyword evidence="1" id="KW-0812">Transmembrane</keyword>
<sequence>MQTNIEYLKGIQAKSALVAAAIGASTPLSWLLFLVIFGKGPFENWMFIPLGFIPAGGAIGGFFFYLMGFVWFPSGKSKLAAIIFSTMLYFVGIWLSAVLAFSITGHWD</sequence>
<evidence type="ECO:0000313" key="3">
    <source>
        <dbReference type="Proteomes" id="UP001163156"/>
    </source>
</evidence>
<feature type="transmembrane region" description="Helical" evidence="1">
    <location>
        <begin position="16"/>
        <end position="38"/>
    </location>
</feature>
<organism evidence="2 3">
    <name type="scientific">Algoriphagus halophytocola</name>
    <dbReference type="NCBI Taxonomy" id="2991499"/>
    <lineage>
        <taxon>Bacteria</taxon>
        <taxon>Pseudomonadati</taxon>
        <taxon>Bacteroidota</taxon>
        <taxon>Cytophagia</taxon>
        <taxon>Cytophagales</taxon>
        <taxon>Cyclobacteriaceae</taxon>
        <taxon>Algoriphagus</taxon>
    </lineage>
</organism>
<feature type="transmembrane region" description="Helical" evidence="1">
    <location>
        <begin position="79"/>
        <end position="103"/>
    </location>
</feature>
<evidence type="ECO:0000313" key="2">
    <source>
        <dbReference type="EMBL" id="UZD22784.1"/>
    </source>
</evidence>
<evidence type="ECO:0000256" key="1">
    <source>
        <dbReference type="SAM" id="Phobius"/>
    </source>
</evidence>
<keyword evidence="1" id="KW-0472">Membrane</keyword>
<dbReference type="RefSeq" id="WP_264809309.1">
    <property type="nucleotide sequence ID" value="NZ_CP110226.1"/>
</dbReference>
<feature type="transmembrane region" description="Helical" evidence="1">
    <location>
        <begin position="50"/>
        <end position="72"/>
    </location>
</feature>
<evidence type="ECO:0008006" key="4">
    <source>
        <dbReference type="Google" id="ProtNLM"/>
    </source>
</evidence>
<reference evidence="2" key="1">
    <citation type="submission" date="2022-10" db="EMBL/GenBank/DDBJ databases">
        <title>Algoriphagus sp. a novel bacteria isolate from halophytes salicornia europaea.</title>
        <authorList>
            <person name="Peng Y."/>
            <person name="Jiang L."/>
            <person name="Lee J."/>
        </authorList>
    </citation>
    <scope>NUCLEOTIDE SEQUENCE</scope>
    <source>
        <strain evidence="2">TR-M5</strain>
    </source>
</reference>
<keyword evidence="1" id="KW-1133">Transmembrane helix</keyword>
<dbReference type="Proteomes" id="UP001163156">
    <property type="component" value="Chromosome"/>
</dbReference>
<protein>
    <recommendedName>
        <fullName evidence="4">Potassium transporter KefB</fullName>
    </recommendedName>
</protein>
<dbReference type="EMBL" id="CP110226">
    <property type="protein sequence ID" value="UZD22784.1"/>
    <property type="molecule type" value="Genomic_DNA"/>
</dbReference>
<accession>A0ABY6MIH2</accession>
<proteinExistence type="predicted"/>
<gene>
    <name evidence="2" type="ORF">OM944_19305</name>
</gene>